<dbReference type="InterPro" id="IPR009081">
    <property type="entry name" value="PP-bd_ACP"/>
</dbReference>
<evidence type="ECO:0000313" key="4">
    <source>
        <dbReference type="EMBL" id="KAJ5206735.1"/>
    </source>
</evidence>
<evidence type="ECO:0000259" key="3">
    <source>
        <dbReference type="PROSITE" id="PS50075"/>
    </source>
</evidence>
<accession>A0A9W9T2Y2</accession>
<dbReference type="InterPro" id="IPR013968">
    <property type="entry name" value="PKS_KR"/>
</dbReference>
<keyword evidence="2" id="KW-0597">Phosphoprotein</keyword>
<dbReference type="InterPro" id="IPR020806">
    <property type="entry name" value="PKS_PP-bd"/>
</dbReference>
<dbReference type="GO" id="GO:0006633">
    <property type="term" value="P:fatty acid biosynthetic process"/>
    <property type="evidence" value="ECO:0007669"/>
    <property type="project" value="TreeGrafter"/>
</dbReference>
<dbReference type="GO" id="GO:0031177">
    <property type="term" value="F:phosphopantetheine binding"/>
    <property type="evidence" value="ECO:0007669"/>
    <property type="project" value="InterPro"/>
</dbReference>
<dbReference type="InterPro" id="IPR050091">
    <property type="entry name" value="PKS_NRPS_Biosynth_Enz"/>
</dbReference>
<dbReference type="GO" id="GO:0004312">
    <property type="term" value="F:fatty acid synthase activity"/>
    <property type="evidence" value="ECO:0007669"/>
    <property type="project" value="TreeGrafter"/>
</dbReference>
<evidence type="ECO:0000256" key="1">
    <source>
        <dbReference type="ARBA" id="ARBA00022450"/>
    </source>
</evidence>
<dbReference type="Proteomes" id="UP001150879">
    <property type="component" value="Unassembled WGS sequence"/>
</dbReference>
<dbReference type="InterPro" id="IPR036736">
    <property type="entry name" value="ACP-like_sf"/>
</dbReference>
<evidence type="ECO:0000256" key="2">
    <source>
        <dbReference type="ARBA" id="ARBA00022553"/>
    </source>
</evidence>
<dbReference type="SUPFAM" id="SSF47336">
    <property type="entry name" value="ACP-like"/>
    <property type="match status" value="1"/>
</dbReference>
<keyword evidence="1" id="KW-0596">Phosphopantetheine</keyword>
<comment type="caution">
    <text evidence="4">The sequence shown here is derived from an EMBL/GenBank/DDBJ whole genome shotgun (WGS) entry which is preliminary data.</text>
</comment>
<dbReference type="Pfam" id="PF08659">
    <property type="entry name" value="KR"/>
    <property type="match status" value="1"/>
</dbReference>
<dbReference type="InterPro" id="IPR036291">
    <property type="entry name" value="NAD(P)-bd_dom_sf"/>
</dbReference>
<dbReference type="PROSITE" id="PS50075">
    <property type="entry name" value="CARRIER"/>
    <property type="match status" value="1"/>
</dbReference>
<dbReference type="AlphaFoldDB" id="A0A9W9T2Y2"/>
<protein>
    <recommendedName>
        <fullName evidence="3">Carrier domain-containing protein</fullName>
    </recommendedName>
</protein>
<dbReference type="SMART" id="SM00823">
    <property type="entry name" value="PKS_PP"/>
    <property type="match status" value="1"/>
</dbReference>
<dbReference type="InterPro" id="IPR057326">
    <property type="entry name" value="KR_dom"/>
</dbReference>
<dbReference type="Pfam" id="PF23297">
    <property type="entry name" value="ACP_SdgA_C"/>
    <property type="match status" value="1"/>
</dbReference>
<reference evidence="4" key="1">
    <citation type="submission" date="2022-11" db="EMBL/GenBank/DDBJ databases">
        <authorList>
            <person name="Petersen C."/>
        </authorList>
    </citation>
    <scope>NUCLEOTIDE SEQUENCE</scope>
    <source>
        <strain evidence="4">IBT 16849</strain>
    </source>
</reference>
<proteinExistence type="predicted"/>
<dbReference type="Gene3D" id="3.40.50.720">
    <property type="entry name" value="NAD(P)-binding Rossmann-like Domain"/>
    <property type="match status" value="1"/>
</dbReference>
<dbReference type="SMART" id="SM00822">
    <property type="entry name" value="PKS_KR"/>
    <property type="match status" value="1"/>
</dbReference>
<dbReference type="PANTHER" id="PTHR43775">
    <property type="entry name" value="FATTY ACID SYNTHASE"/>
    <property type="match status" value="1"/>
</dbReference>
<organism evidence="4 5">
    <name type="scientific">Penicillium cf. griseofulvum</name>
    <dbReference type="NCBI Taxonomy" id="2972120"/>
    <lineage>
        <taxon>Eukaryota</taxon>
        <taxon>Fungi</taxon>
        <taxon>Dikarya</taxon>
        <taxon>Ascomycota</taxon>
        <taxon>Pezizomycotina</taxon>
        <taxon>Eurotiomycetes</taxon>
        <taxon>Eurotiomycetidae</taxon>
        <taxon>Eurotiales</taxon>
        <taxon>Aspergillaceae</taxon>
        <taxon>Penicillium</taxon>
    </lineage>
</organism>
<evidence type="ECO:0000313" key="5">
    <source>
        <dbReference type="Proteomes" id="UP001150879"/>
    </source>
</evidence>
<keyword evidence="5" id="KW-1185">Reference proteome</keyword>
<sequence length="371" mass="40990">MPLFTPDESYLVVGGGGRIGRNIIRWMSRRGAKNIIIMTRSGRQSQKVRDLESEMQLKGTRLAVFEGDIADTRSPEHIIQESKTTFPPILGVIHSAMVLKTMLFETMPFDNYCAVISPKVRGAWNLHERFRDPQSLRFFITISSITGTVGSPIHAAYGAAATYLGSLARMRKAQGLPGVSIDLGPVIKSGDIAEHSNQVIDKSWGDEGLTDMDINNILDTVISGRYDLSWDAECYTCLLPRPSQVPFWFADSRFIHCRHPGLMGEQGINNIDDKPVIPVMSKSQSVEEDRSIIYEAIVGKFVSVLSLHPDDIVPSNPPSTYGVDSLVAGEIRNWIAREMKASLSLPELMSSGSFVELSDTITQRHRVAVAA</sequence>
<name>A0A9W9T2Y2_9EURO</name>
<dbReference type="PANTHER" id="PTHR43775:SF40">
    <property type="entry name" value="NORSOLORINIC ACID SYNTHASE STCA"/>
    <property type="match status" value="1"/>
</dbReference>
<gene>
    <name evidence="4" type="ORF">N7472_003183</name>
</gene>
<dbReference type="Gene3D" id="1.10.1200.10">
    <property type="entry name" value="ACP-like"/>
    <property type="match status" value="1"/>
</dbReference>
<dbReference type="SUPFAM" id="SSF51735">
    <property type="entry name" value="NAD(P)-binding Rossmann-fold domains"/>
    <property type="match status" value="1"/>
</dbReference>
<dbReference type="EMBL" id="JAPQKP010000002">
    <property type="protein sequence ID" value="KAJ5206735.1"/>
    <property type="molecule type" value="Genomic_DNA"/>
</dbReference>
<reference evidence="4" key="2">
    <citation type="journal article" date="2023" name="IMA Fungus">
        <title>Comparative genomic study of the Penicillium genus elucidates a diverse pangenome and 15 lateral gene transfer events.</title>
        <authorList>
            <person name="Petersen C."/>
            <person name="Sorensen T."/>
            <person name="Nielsen M.R."/>
            <person name="Sondergaard T.E."/>
            <person name="Sorensen J.L."/>
            <person name="Fitzpatrick D.A."/>
            <person name="Frisvad J.C."/>
            <person name="Nielsen K.L."/>
        </authorList>
    </citation>
    <scope>NUCLEOTIDE SEQUENCE</scope>
    <source>
        <strain evidence="4">IBT 16849</strain>
    </source>
</reference>
<feature type="domain" description="Carrier" evidence="3">
    <location>
        <begin position="288"/>
        <end position="365"/>
    </location>
</feature>
<dbReference type="GO" id="GO:0044550">
    <property type="term" value="P:secondary metabolite biosynthetic process"/>
    <property type="evidence" value="ECO:0007669"/>
    <property type="project" value="UniProtKB-ARBA"/>
</dbReference>